<feature type="region of interest" description="Disordered" evidence="1">
    <location>
        <begin position="357"/>
        <end position="378"/>
    </location>
</feature>
<sequence>MTGDQRQAEGLVEFFLDDRLRGAQEPPGVRDAAANKIAPQLKVVQDRCGEQISQLRSPSSKRIPDAYFHDEEVLENALQEAVAGIRTAHAAAGWIAPDARAQEATYASTLAPSARWATLAEASRVPRPTTRHRTLSSTLAPIAWHENGTGWPPQAAIDLANTRQLAGSDPVRVAERPYINWVQLGLFEHQRTFATRFPDEPGRQLIITTGVEVIDRPAPPDSLPLGQHPPHLWLARYNRLVPTLTDEAVRTVLNDFQGPLTAMVSYEGEMGAPGRHRGAGLHPAVLSPRIEVAAYLGLRPEQPAIRHHLIDDQGPAVVGRLWHGFLVHDGNYTPSNPLSTAQTSSSAPTYMTVSFTSSEATVSTPASPSVTPKVPNMT</sequence>
<evidence type="ECO:0000313" key="3">
    <source>
        <dbReference type="Proteomes" id="UP000682416"/>
    </source>
</evidence>
<name>A0A975QKJ2_9ACTN</name>
<dbReference type="KEGG" id="nec:KGD82_11165"/>
<protein>
    <submittedName>
        <fullName evidence="2">Uncharacterized protein</fullName>
    </submittedName>
</protein>
<evidence type="ECO:0000256" key="1">
    <source>
        <dbReference type="SAM" id="MobiDB-lite"/>
    </source>
</evidence>
<dbReference type="AlphaFoldDB" id="A0A975QKJ2"/>
<evidence type="ECO:0000313" key="2">
    <source>
        <dbReference type="EMBL" id="QVJ02781.1"/>
    </source>
</evidence>
<reference evidence="2" key="1">
    <citation type="submission" date="2021-05" db="EMBL/GenBank/DDBJ databases">
        <authorList>
            <person name="Kaiqin L."/>
            <person name="Jian G."/>
        </authorList>
    </citation>
    <scope>NUCLEOTIDE SEQUENCE</scope>
    <source>
        <strain evidence="2">HDS5</strain>
    </source>
</reference>
<organism evidence="2 3">
    <name type="scientific">Nocardiopsis eucommiae</name>
    <dbReference type="NCBI Taxonomy" id="2831970"/>
    <lineage>
        <taxon>Bacteria</taxon>
        <taxon>Bacillati</taxon>
        <taxon>Actinomycetota</taxon>
        <taxon>Actinomycetes</taxon>
        <taxon>Streptosporangiales</taxon>
        <taxon>Nocardiopsidaceae</taxon>
        <taxon>Nocardiopsis</taxon>
    </lineage>
</organism>
<feature type="compositionally biased region" description="Polar residues" evidence="1">
    <location>
        <begin position="357"/>
        <end position="370"/>
    </location>
</feature>
<proteinExistence type="predicted"/>
<keyword evidence="3" id="KW-1185">Reference proteome</keyword>
<accession>A0A975QKJ2</accession>
<dbReference type="Proteomes" id="UP000682416">
    <property type="component" value="Chromosome"/>
</dbReference>
<dbReference type="EMBL" id="CP074402">
    <property type="protein sequence ID" value="QVJ02781.1"/>
    <property type="molecule type" value="Genomic_DNA"/>
</dbReference>
<gene>
    <name evidence="2" type="ORF">KGD82_11165</name>
</gene>